<protein>
    <submittedName>
        <fullName evidence="2">Sporulation protein YhaL</fullName>
    </submittedName>
</protein>
<evidence type="ECO:0000313" key="2">
    <source>
        <dbReference type="EMBL" id="KEF36703.1"/>
    </source>
</evidence>
<reference evidence="2 3" key="1">
    <citation type="submission" date="2014-04" db="EMBL/GenBank/DDBJ databases">
        <title>Draft genome sequence of Bacillus azotoformans MEV2011, a (co-) denitrifying strain unable to grow in the presence of oxygen.</title>
        <authorList>
            <person name="Nielsen M."/>
            <person name="Schreiber L."/>
            <person name="Finster K."/>
            <person name="Schramm A."/>
        </authorList>
    </citation>
    <scope>NUCLEOTIDE SEQUENCE [LARGE SCALE GENOMIC DNA]</scope>
    <source>
        <strain evidence="2 3">MEV2011</strain>
    </source>
</reference>
<comment type="caution">
    <text evidence="2">The sequence shown here is derived from an EMBL/GenBank/DDBJ whole genome shotgun (WGS) entry which is preliminary data.</text>
</comment>
<gene>
    <name evidence="2" type="ORF">M670_04120</name>
</gene>
<dbReference type="Pfam" id="PF14147">
    <property type="entry name" value="Spore_YhaL"/>
    <property type="match status" value="1"/>
</dbReference>
<dbReference type="OrthoDB" id="2454520at2"/>
<keyword evidence="1" id="KW-0472">Membrane</keyword>
<evidence type="ECO:0000313" key="3">
    <source>
        <dbReference type="Proteomes" id="UP000027936"/>
    </source>
</evidence>
<sequence length="61" mass="7511">MFTLPWWIYLVLAGIVFSAYMMIKTAKEDQEVDMEYIEKEGEIYIQRMEEERARRKEQMQN</sequence>
<dbReference type="GeneID" id="89470527"/>
<dbReference type="EMBL" id="JJRY01000023">
    <property type="protein sequence ID" value="KEF36703.1"/>
    <property type="molecule type" value="Genomic_DNA"/>
</dbReference>
<dbReference type="PATRIC" id="fig|1348973.3.peg.4005"/>
<keyword evidence="1" id="KW-1133">Transmembrane helix</keyword>
<dbReference type="InterPro" id="IPR025428">
    <property type="entry name" value="Spore_YhaL"/>
</dbReference>
<organism evidence="2 3">
    <name type="scientific">Schinkia azotoformans MEV2011</name>
    <dbReference type="NCBI Taxonomy" id="1348973"/>
    <lineage>
        <taxon>Bacteria</taxon>
        <taxon>Bacillati</taxon>
        <taxon>Bacillota</taxon>
        <taxon>Bacilli</taxon>
        <taxon>Bacillales</taxon>
        <taxon>Bacillaceae</taxon>
        <taxon>Calidifontibacillus/Schinkia group</taxon>
        <taxon>Schinkia</taxon>
    </lineage>
</organism>
<dbReference type="RefSeq" id="WP_003329329.1">
    <property type="nucleotide sequence ID" value="NZ_JJRY01000023.1"/>
</dbReference>
<dbReference type="AlphaFoldDB" id="A0A072NIK1"/>
<dbReference type="Proteomes" id="UP000027936">
    <property type="component" value="Unassembled WGS sequence"/>
</dbReference>
<feature type="transmembrane region" description="Helical" evidence="1">
    <location>
        <begin position="6"/>
        <end position="23"/>
    </location>
</feature>
<evidence type="ECO:0000256" key="1">
    <source>
        <dbReference type="SAM" id="Phobius"/>
    </source>
</evidence>
<keyword evidence="1" id="KW-0812">Transmembrane</keyword>
<proteinExistence type="predicted"/>
<name>A0A072NIK1_SCHAZ</name>
<accession>A0A072NIK1</accession>